<keyword evidence="2" id="KW-0067">ATP-binding</keyword>
<gene>
    <name evidence="4" type="ORF">HMPREF0063_10432</name>
</gene>
<dbReference type="InterPro" id="IPR036388">
    <property type="entry name" value="WH-like_DNA-bd_sf"/>
</dbReference>
<dbReference type="GO" id="GO:0005524">
    <property type="term" value="F:ATP binding"/>
    <property type="evidence" value="ECO:0007669"/>
    <property type="project" value="UniProtKB-KW"/>
</dbReference>
<dbReference type="RefSeq" id="WP_007079311.1">
    <property type="nucleotide sequence ID" value="NZ_CM001024.1"/>
</dbReference>
<evidence type="ECO:0000256" key="2">
    <source>
        <dbReference type="ARBA" id="ARBA00022840"/>
    </source>
</evidence>
<dbReference type="SMART" id="SM00421">
    <property type="entry name" value="HTH_LUXR"/>
    <property type="match status" value="1"/>
</dbReference>
<feature type="domain" description="HTH luxR-type" evidence="3">
    <location>
        <begin position="832"/>
        <end position="897"/>
    </location>
</feature>
<dbReference type="InterPro" id="IPR041664">
    <property type="entry name" value="AAA_16"/>
</dbReference>
<dbReference type="Pfam" id="PF00196">
    <property type="entry name" value="GerE"/>
    <property type="match status" value="1"/>
</dbReference>
<dbReference type="STRING" id="585531.HMPREF0063_10432"/>
<dbReference type="PANTHER" id="PTHR16305:SF35">
    <property type="entry name" value="TRANSCRIPTIONAL ACTIVATOR DOMAIN"/>
    <property type="match status" value="1"/>
</dbReference>
<organism evidence="4 5">
    <name type="scientific">Aeromicrobium marinum DSM 15272</name>
    <dbReference type="NCBI Taxonomy" id="585531"/>
    <lineage>
        <taxon>Bacteria</taxon>
        <taxon>Bacillati</taxon>
        <taxon>Actinomycetota</taxon>
        <taxon>Actinomycetes</taxon>
        <taxon>Propionibacteriales</taxon>
        <taxon>Nocardioidaceae</taxon>
        <taxon>Aeromicrobium</taxon>
    </lineage>
</organism>
<dbReference type="CDD" id="cd06170">
    <property type="entry name" value="LuxR_C_like"/>
    <property type="match status" value="1"/>
</dbReference>
<dbReference type="InterPro" id="IPR016032">
    <property type="entry name" value="Sig_transdc_resp-reg_C-effctor"/>
</dbReference>
<dbReference type="PROSITE" id="PS50043">
    <property type="entry name" value="HTH_LUXR_2"/>
    <property type="match status" value="1"/>
</dbReference>
<dbReference type="Pfam" id="PF13191">
    <property type="entry name" value="AAA_16"/>
    <property type="match status" value="1"/>
</dbReference>
<dbReference type="OrthoDB" id="3795727at2"/>
<keyword evidence="5" id="KW-1185">Reference proteome</keyword>
<reference evidence="4" key="1">
    <citation type="submission" date="2010-08" db="EMBL/GenBank/DDBJ databases">
        <authorList>
            <person name="Muzny D."/>
            <person name="Qin X."/>
            <person name="Buhay C."/>
            <person name="Dugan-Rocha S."/>
            <person name="Ding Y."/>
            <person name="Chen G."/>
            <person name="Hawes A."/>
            <person name="Holder M."/>
            <person name="Jhangiani S."/>
            <person name="Johnson A."/>
            <person name="Khan Z."/>
            <person name="Li Z."/>
            <person name="Liu W."/>
            <person name="Liu X."/>
            <person name="Perez L."/>
            <person name="Shen H."/>
            <person name="Wang Q."/>
            <person name="Watt J."/>
            <person name="Xi L."/>
            <person name="Xin Y."/>
            <person name="Zhou J."/>
            <person name="Deng J."/>
            <person name="Jiang H."/>
            <person name="Liu Y."/>
            <person name="Qu J."/>
            <person name="Song X.-Z."/>
            <person name="Zhang L."/>
            <person name="Villasana D."/>
            <person name="Johnson A."/>
            <person name="Liu J."/>
            <person name="Liyanage D."/>
            <person name="Lorensuhewa L."/>
            <person name="Robinson T."/>
            <person name="Song A."/>
            <person name="Song B.-B."/>
            <person name="Dinh H."/>
            <person name="Thornton R."/>
            <person name="Coyle M."/>
            <person name="Francisco L."/>
            <person name="Jackson L."/>
            <person name="Javaid M."/>
            <person name="Korchina V."/>
            <person name="Kovar C."/>
            <person name="Mata R."/>
            <person name="Mathew T."/>
            <person name="Ngo R."/>
            <person name="Nguyen L."/>
            <person name="Nguyen N."/>
            <person name="Okwuonu G."/>
            <person name="Ongeri F."/>
            <person name="Pham C."/>
            <person name="Simmons D."/>
            <person name="Wilczek-Boney K."/>
            <person name="Hale W."/>
            <person name="Jakkamsetti A."/>
            <person name="Pham P."/>
            <person name="Ruth R."/>
            <person name="San Lucas F."/>
            <person name="Warren J."/>
            <person name="Zhang J."/>
            <person name="Zhao Z."/>
            <person name="Zhou C."/>
            <person name="Zhu D."/>
            <person name="Lee S."/>
            <person name="Bess C."/>
            <person name="Blankenburg K."/>
            <person name="Forbes L."/>
            <person name="Fu Q."/>
            <person name="Gubbala S."/>
            <person name="Hirani K."/>
            <person name="Jayaseelan J.C."/>
            <person name="Lara F."/>
            <person name="Munidasa M."/>
            <person name="Palculict T."/>
            <person name="Patil S."/>
            <person name="Pu L.-L."/>
            <person name="Saada N."/>
            <person name="Tang L."/>
            <person name="Weissenberger G."/>
            <person name="Zhu Y."/>
            <person name="Hemphill L."/>
            <person name="Shang Y."/>
            <person name="Youmans B."/>
            <person name="Ayvaz T."/>
            <person name="Ross M."/>
            <person name="Santibanez J."/>
            <person name="Aqrawi P."/>
            <person name="Gross S."/>
            <person name="Joshi V."/>
            <person name="Fowler G."/>
            <person name="Nazareth L."/>
            <person name="Reid J."/>
            <person name="Worley K."/>
            <person name="Petrosino J."/>
            <person name="Highlander S."/>
            <person name="Gibbs R."/>
        </authorList>
    </citation>
    <scope>NUCLEOTIDE SEQUENCE [LARGE SCALE GENOMIC DNA]</scope>
    <source>
        <strain evidence="4">DSM 15272</strain>
    </source>
</reference>
<dbReference type="Gene3D" id="1.10.10.10">
    <property type="entry name" value="Winged helix-like DNA-binding domain superfamily/Winged helix DNA-binding domain"/>
    <property type="match status" value="1"/>
</dbReference>
<dbReference type="InterPro" id="IPR011990">
    <property type="entry name" value="TPR-like_helical_dom_sf"/>
</dbReference>
<dbReference type="InterPro" id="IPR027417">
    <property type="entry name" value="P-loop_NTPase"/>
</dbReference>
<dbReference type="AlphaFoldDB" id="E2S8S5"/>
<dbReference type="SUPFAM" id="SSF46894">
    <property type="entry name" value="C-terminal effector domain of the bipartite response regulators"/>
    <property type="match status" value="1"/>
</dbReference>
<dbReference type="eggNOG" id="COG2909">
    <property type="taxonomic scope" value="Bacteria"/>
</dbReference>
<accession>E2S8S5</accession>
<protein>
    <submittedName>
        <fullName evidence="4">Transcriptional regulator, LuxR family</fullName>
    </submittedName>
</protein>
<dbReference type="GO" id="GO:0004016">
    <property type="term" value="F:adenylate cyclase activity"/>
    <property type="evidence" value="ECO:0007669"/>
    <property type="project" value="TreeGrafter"/>
</dbReference>
<proteinExistence type="predicted"/>
<dbReference type="SUPFAM" id="SSF48452">
    <property type="entry name" value="TPR-like"/>
    <property type="match status" value="1"/>
</dbReference>
<evidence type="ECO:0000259" key="3">
    <source>
        <dbReference type="PROSITE" id="PS50043"/>
    </source>
</evidence>
<dbReference type="Proteomes" id="UP000003111">
    <property type="component" value="Unassembled WGS sequence"/>
</dbReference>
<dbReference type="EMBL" id="ACLF03000002">
    <property type="protein sequence ID" value="EFQ84580.1"/>
    <property type="molecule type" value="Genomic_DNA"/>
</dbReference>
<evidence type="ECO:0000256" key="1">
    <source>
        <dbReference type="ARBA" id="ARBA00022741"/>
    </source>
</evidence>
<dbReference type="GO" id="GO:0006355">
    <property type="term" value="P:regulation of DNA-templated transcription"/>
    <property type="evidence" value="ECO:0007669"/>
    <property type="project" value="InterPro"/>
</dbReference>
<keyword evidence="1" id="KW-0547">Nucleotide-binding</keyword>
<dbReference type="PROSITE" id="PS00622">
    <property type="entry name" value="HTH_LUXR_1"/>
    <property type="match status" value="1"/>
</dbReference>
<dbReference type="InterPro" id="IPR000792">
    <property type="entry name" value="Tscrpt_reg_LuxR_C"/>
</dbReference>
<dbReference type="GO" id="GO:0003677">
    <property type="term" value="F:DNA binding"/>
    <property type="evidence" value="ECO:0007669"/>
    <property type="project" value="InterPro"/>
</dbReference>
<comment type="caution">
    <text evidence="4">The sequence shown here is derived from an EMBL/GenBank/DDBJ whole genome shotgun (WGS) entry which is preliminary data.</text>
</comment>
<dbReference type="GO" id="GO:0005737">
    <property type="term" value="C:cytoplasm"/>
    <property type="evidence" value="ECO:0007669"/>
    <property type="project" value="TreeGrafter"/>
</dbReference>
<dbReference type="PANTHER" id="PTHR16305">
    <property type="entry name" value="TESTICULAR SOLUBLE ADENYLYL CYCLASE"/>
    <property type="match status" value="1"/>
</dbReference>
<dbReference type="HOGENOM" id="CLU_006850_0_2_11"/>
<evidence type="ECO:0000313" key="4">
    <source>
        <dbReference type="EMBL" id="EFQ84580.1"/>
    </source>
</evidence>
<dbReference type="PRINTS" id="PR00038">
    <property type="entry name" value="HTHLUXR"/>
</dbReference>
<sequence>MTIGDESDTGRGLRPFIGRAHEVSVIDQCLDEVESGLGCSLVIAGEPGIGKSALADEALRRGRARRFATARAYCAPIDGHVQDPIADVLTVLQGHDDHDHPVDPSPGGAVAALRRLSSDAPLMIVVEDVHWAGDPAITVVEWLARRLRDAPILWVLTARSPSLPTGPTSDVEALRQIPGVIQVDLSGFTVDEVGDFVGHHHGSAFDTEAVSSMHDRCRGNPLLVEELARAQARGEPDLTPLIDKLFGDVVRSLDAVARDVLTVCALAGGTIRHELLRRVEAATAIDVPRGVEDAVRHGVLVRRPELAAYACRHPLLTDVAVAAVPADRARRVHAALADALAAEPGLAVSSPAAEIAHHRCRAGDDAAALDALLAAADEAESLHAPGSVLAHLQKALDLCSRVPRAPRGMLLMRAAYAAEVVGRNRDAVQLARQAVSAGEASGPALGQRHLLLAELLRRGHHPPFEADAAVERAAELIGDDRGPAGVQLALAGCWHWDRDPRAAVIHGHRAIEQAEAMAAPPFLAQALVQTGGAMTLLGEVDEGIALARRGREVATESGFEVGALTSCVPIAAMHTFAGRPSHGADEALAGLRRCDAATDSATLRAALAGWAAYSLFSSGRWAEASDLTVEAEADGIYAALLPLTTARLAAFEGKAATAATILETSVERGVSVDPHHAASAAWAAWCAGDLARAHQVARAASRGEGLPAAVANELCFLAAFCAGPGDGPPVLPEEASGATTVVAGHWAVSARAAARDDEASWSEALDSWQQSDGWPHMVAICSARLAMRTSAPRAHDLAAAAFAIARRLSSPPLESLAVAAAASAGVDLQIDLDDPDPHLTPRESEVLRWVSTGASNRQIARTLGISEGTVSVHVSNLLRKLGVGSRTEAAVRAARGASA</sequence>
<dbReference type="Gene3D" id="3.40.50.300">
    <property type="entry name" value="P-loop containing nucleotide triphosphate hydrolases"/>
    <property type="match status" value="1"/>
</dbReference>
<evidence type="ECO:0000313" key="5">
    <source>
        <dbReference type="Proteomes" id="UP000003111"/>
    </source>
</evidence>
<name>E2S8S5_9ACTN</name>
<dbReference type="SUPFAM" id="SSF52540">
    <property type="entry name" value="P-loop containing nucleoside triphosphate hydrolases"/>
    <property type="match status" value="1"/>
</dbReference>